<evidence type="ECO:0000256" key="2">
    <source>
        <dbReference type="ARBA" id="ARBA00023242"/>
    </source>
</evidence>
<keyword evidence="3" id="KW-0802">TPR repeat</keyword>
<feature type="region of interest" description="Disordered" evidence="4">
    <location>
        <begin position="1115"/>
        <end position="1162"/>
    </location>
</feature>
<dbReference type="STRING" id="554065.E1ZPL3"/>
<evidence type="ECO:0000313" key="5">
    <source>
        <dbReference type="EMBL" id="EFN52259.1"/>
    </source>
</evidence>
<feature type="compositionally biased region" description="Low complexity" evidence="4">
    <location>
        <begin position="656"/>
        <end position="688"/>
    </location>
</feature>
<feature type="compositionally biased region" description="Low complexity" evidence="4">
    <location>
        <begin position="322"/>
        <end position="426"/>
    </location>
</feature>
<gene>
    <name evidence="5" type="ORF">CHLNCDRAFT_139170</name>
</gene>
<dbReference type="InParanoid" id="E1ZPL3"/>
<dbReference type="SUPFAM" id="SSF48452">
    <property type="entry name" value="TPR-like"/>
    <property type="match status" value="1"/>
</dbReference>
<organism evidence="6">
    <name type="scientific">Chlorella variabilis</name>
    <name type="common">Green alga</name>
    <dbReference type="NCBI Taxonomy" id="554065"/>
    <lineage>
        <taxon>Eukaryota</taxon>
        <taxon>Viridiplantae</taxon>
        <taxon>Chlorophyta</taxon>
        <taxon>core chlorophytes</taxon>
        <taxon>Trebouxiophyceae</taxon>
        <taxon>Chlorellales</taxon>
        <taxon>Chlorellaceae</taxon>
        <taxon>Chlorella clade</taxon>
        <taxon>Chlorella</taxon>
    </lineage>
</organism>
<proteinExistence type="predicted"/>
<feature type="compositionally biased region" description="Low complexity" evidence="4">
    <location>
        <begin position="1437"/>
        <end position="1448"/>
    </location>
</feature>
<feature type="repeat" description="TPR" evidence="3">
    <location>
        <begin position="115"/>
        <end position="148"/>
    </location>
</feature>
<feature type="compositionally biased region" description="Low complexity" evidence="4">
    <location>
        <begin position="1705"/>
        <end position="1742"/>
    </location>
</feature>
<comment type="subcellular location">
    <subcellularLocation>
        <location evidence="1">Nucleus</location>
    </subcellularLocation>
</comment>
<feature type="region of interest" description="Disordered" evidence="4">
    <location>
        <begin position="532"/>
        <end position="571"/>
    </location>
</feature>
<dbReference type="InterPro" id="IPR019734">
    <property type="entry name" value="TPR_rpt"/>
</dbReference>
<feature type="region of interest" description="Disordered" evidence="4">
    <location>
        <begin position="1888"/>
        <end position="1942"/>
    </location>
</feature>
<dbReference type="eggNOG" id="ENOG502QPUI">
    <property type="taxonomic scope" value="Eukaryota"/>
</dbReference>
<dbReference type="PANTHER" id="PTHR15502">
    <property type="entry name" value="CALCINEURIN-BINDING PROTEIN CABIN 1-RELATED"/>
    <property type="match status" value="1"/>
</dbReference>
<dbReference type="EMBL" id="GL433857">
    <property type="protein sequence ID" value="EFN52259.1"/>
    <property type="molecule type" value="Genomic_DNA"/>
</dbReference>
<evidence type="ECO:0000256" key="4">
    <source>
        <dbReference type="SAM" id="MobiDB-lite"/>
    </source>
</evidence>
<name>E1ZPL3_CHLVA</name>
<feature type="compositionally biased region" description="Low complexity" evidence="4">
    <location>
        <begin position="545"/>
        <end position="566"/>
    </location>
</feature>
<feature type="compositionally biased region" description="Low complexity" evidence="4">
    <location>
        <begin position="472"/>
        <end position="490"/>
    </location>
</feature>
<protein>
    <submittedName>
        <fullName evidence="5">Uncharacterized protein</fullName>
    </submittedName>
</protein>
<evidence type="ECO:0000256" key="3">
    <source>
        <dbReference type="PROSITE-ProRule" id="PRU00339"/>
    </source>
</evidence>
<dbReference type="InterPro" id="IPR033053">
    <property type="entry name" value="Hir3/CABIN1"/>
</dbReference>
<sequence>MSLLQGFASVNTEGPGPGAQQTQTLEAQESRIISSYEHALSLIQALRADEAEASLRQLLAEPLVEECATDQLHRIKFLALKNLGDLLARRGPTPGGVPAALAAYCRATEVEGDDAGLWNKLGTLASGAGYWAAARSALERGLELEPSHPTMPDKLLQLLLHVGDTGAAAALAAALLRANPRHAGAAAAAAAATRGGGGSGEPALRSGLLQLPAAAAGAGGGRPSHQQQHHHHLERPRTLEQPSWQQLLHHSLLFLIANRLAEGGGGATPTATAAAAAPAGIAARAAAGEPAAAADRSHQRHVPSVVRFTYKRLQPPPPPPQQQQQQAAAAGAAGAAGAVGSASPTAQQQQQQQQPQAAGEQATPAGGASPAAQRSPAPAAAESSPGAPAAALRQAVQAGAASPVPAATPTADAAASPPVPPSAGGTRSTQSPGGGGSAAAAAAAAEEEQEQRHPNGRSGGGIKKAEARATRSRAATGQAAPPLVPGPAGACQQQGPEEAAAELVAALGFFLTPPHQPAAAAAFAAGSPLLSSPDKYRGPPGPGAGERVPAGAAGAASAWQQQQQQAPEEEEAEAVKVFLRRLPATGVGRGELAGLLLRTLCADVDAAARLAPPARHQLLLLAHAMQHEACLAELLGLLRQLDAAAAAPPPSPRSPPSAVGLPSAGAAGPAAGPAAAAGPVSPRAAGPAGPAGGIDVPELRGSLEAGVLYCLYWLYGLQAPGLDEAEEWGGDFQPKGGAGEAAVRQLTSRAAVAEVWPLVEPLLLQDIEQLDAPLDAGGDPMQRLLQLAESQGVPGQQQDASWRQAPAGPEPMAVDGPGPALGEGGAVDAAAAQAVRDDDEERYGHVYRSLFHLLAALQDEEAPAAAAGGDGLLGPGAEAGVDAALAAAKLDLCWSPARFASWERLAVDYHAAADDLLNEASGAMTHREWKHSSELPGRVRRWRRLAYWATAGAWLCAGSEERRLRLLTATGSRQAGGALPPPPPPLAGCLPLLEDALRLLPWQEPLAGGASWQAAKRDPAGAFHLACSQALHAFDRAEAAQEAEEGAAGWDVLLSRARCARKLQQPAAAWLPLHARACRAAAGEQGGGGVLLPLYALHAARMRLLLAAPAAARWSGSNNDDGGGGGGQLAAAAAAPQQQREQQQTQRGGRRHGQAGEAEAEAEAEAERQLLRLVGSYCFLPATASSLRSGSQAAQRPTPPAAAAAAAEEAAVADWRCLLADCCAAMRWCLDRLPSFHPAAHRKTLALYLSCLADTAVAPAAGGGSSAVAAAAAAAGAAASPAPEAARSALDALQAAAAFFAAPAQQQQQSRVFDGFDRLARGHYLLALMACLRARCPLEQAGAAAGPPGSSPTPLSAAAGTAAAAMLGSEGSEPQAFSVLPAWAAAAAAGAAAPGPAVAATAAAAAGEQQTPGAGLAAAAPGGAPPPGLATGRPYMGQAATPHGAGTAAAGGGSWRGLPTPATAGRQQLAAQLLRAAAGLDAAQVGPWLAKAHQVFTDLSLHTEAEDRWRGLALPAMQEALRTSSSRVAADLELRQLCEVRQGSQGAEVLRRLFSLYAGLYVHLLQHQGDAERLLQLLVAMKKRVKSFGAAEAKQARWLRRQALVLCDALLGTLGASLAVVEREAGSLAAGREAAAGAGAGAGATGAEAMDVEVERAPADRPGQQQEQAPGPEAAEAGAEAQSPSTGAQQPGQQPGQEQEGGGDAVAASPPAPGSAAAAAQRQAAGATPAGAGLPRRGATPGTDLRAVLGTPGALPCAERQQLLERGAALLLLAHSFWKDVARWLQASGGASSRVVAGGTAAGGAREELRGLGISGEELVLRAYRLHLTLAQPAAAAAAAQAGLSRAEQLKAADEAVKQQRRQSRQAGAAARQAAAAGAALPAIAEGAEQRAAGGAGHKRGATAAPEDGPLRSTRKRGRSGTADPDDRSLRQQEGAPGRQMG</sequence>
<accession>E1ZPL3</accession>
<feature type="compositionally biased region" description="Low complexity" evidence="4">
    <location>
        <begin position="1413"/>
        <end position="1422"/>
    </location>
</feature>
<evidence type="ECO:0000313" key="6">
    <source>
        <dbReference type="Proteomes" id="UP000008141"/>
    </source>
</evidence>
<dbReference type="GeneID" id="17351738"/>
<dbReference type="GO" id="GO:0005634">
    <property type="term" value="C:nucleus"/>
    <property type="evidence" value="ECO:0007669"/>
    <property type="project" value="UniProtKB-SubCell"/>
</dbReference>
<dbReference type="PROSITE" id="PS50005">
    <property type="entry name" value="TPR"/>
    <property type="match status" value="1"/>
</dbReference>
<dbReference type="RefSeq" id="XP_005844361.1">
    <property type="nucleotide sequence ID" value="XM_005844299.1"/>
</dbReference>
<keyword evidence="6" id="KW-1185">Reference proteome</keyword>
<dbReference type="InterPro" id="IPR011990">
    <property type="entry name" value="TPR-like_helical_dom_sf"/>
</dbReference>
<feature type="region of interest" description="Disordered" evidence="4">
    <location>
        <begin position="790"/>
        <end position="810"/>
    </location>
</feature>
<feature type="compositionally biased region" description="Low complexity" evidence="4">
    <location>
        <begin position="1662"/>
        <end position="1698"/>
    </location>
</feature>
<dbReference type="Proteomes" id="UP000008141">
    <property type="component" value="Unassembled WGS sequence"/>
</dbReference>
<feature type="region of interest" description="Disordered" evidence="4">
    <location>
        <begin position="1413"/>
        <end position="1461"/>
    </location>
</feature>
<feature type="region of interest" description="Disordered" evidence="4">
    <location>
        <begin position="1655"/>
        <end position="1744"/>
    </location>
</feature>
<feature type="region of interest" description="Disordered" evidence="4">
    <location>
        <begin position="310"/>
        <end position="495"/>
    </location>
</feature>
<feature type="compositionally biased region" description="Low complexity" evidence="4">
    <location>
        <begin position="1129"/>
        <end position="1147"/>
    </location>
</feature>
<feature type="region of interest" description="Disordered" evidence="4">
    <location>
        <begin position="214"/>
        <end position="239"/>
    </location>
</feature>
<feature type="region of interest" description="Disordered" evidence="4">
    <location>
        <begin position="645"/>
        <end position="690"/>
    </location>
</feature>
<dbReference type="OrthoDB" id="516005at2759"/>
<evidence type="ECO:0000256" key="1">
    <source>
        <dbReference type="ARBA" id="ARBA00004123"/>
    </source>
</evidence>
<dbReference type="GO" id="GO:0031491">
    <property type="term" value="F:nucleosome binding"/>
    <property type="evidence" value="ECO:0007669"/>
    <property type="project" value="TreeGrafter"/>
</dbReference>
<dbReference type="GO" id="GO:0006325">
    <property type="term" value="P:chromatin organization"/>
    <property type="evidence" value="ECO:0007669"/>
    <property type="project" value="InterPro"/>
</dbReference>
<dbReference type="PANTHER" id="PTHR15502:SF7">
    <property type="entry name" value="CALCINEURIN-BINDING PROTEIN CABIN-1"/>
    <property type="match status" value="1"/>
</dbReference>
<dbReference type="KEGG" id="cvr:CHLNCDRAFT_139170"/>
<dbReference type="Gene3D" id="1.25.40.10">
    <property type="entry name" value="Tetratricopeptide repeat domain"/>
    <property type="match status" value="1"/>
</dbReference>
<reference evidence="5 6" key="1">
    <citation type="journal article" date="2010" name="Plant Cell">
        <title>The Chlorella variabilis NC64A genome reveals adaptation to photosymbiosis, coevolution with viruses, and cryptic sex.</title>
        <authorList>
            <person name="Blanc G."/>
            <person name="Duncan G."/>
            <person name="Agarkova I."/>
            <person name="Borodovsky M."/>
            <person name="Gurnon J."/>
            <person name="Kuo A."/>
            <person name="Lindquist E."/>
            <person name="Lucas S."/>
            <person name="Pangilinan J."/>
            <person name="Polle J."/>
            <person name="Salamov A."/>
            <person name="Terry A."/>
            <person name="Yamada T."/>
            <person name="Dunigan D.D."/>
            <person name="Grigoriev I.V."/>
            <person name="Claverie J.M."/>
            <person name="Van Etten J.L."/>
        </authorList>
    </citation>
    <scope>NUCLEOTIDE SEQUENCE [LARGE SCALE GENOMIC DNA]</scope>
    <source>
        <strain evidence="5 6">NC64A</strain>
    </source>
</reference>
<keyword evidence="2" id="KW-0539">Nucleus</keyword>